<dbReference type="PANTHER" id="PTHR47623:SF1">
    <property type="entry name" value="OS09G0287300 PROTEIN"/>
    <property type="match status" value="1"/>
</dbReference>
<accession>A0A1J5RFD8</accession>
<dbReference type="SUPFAM" id="SSF53254">
    <property type="entry name" value="Phosphoglycerate mutase-like"/>
    <property type="match status" value="1"/>
</dbReference>
<gene>
    <name evidence="1" type="ORF">GALL_235390</name>
</gene>
<dbReference type="PANTHER" id="PTHR47623">
    <property type="entry name" value="OS09G0287300 PROTEIN"/>
    <property type="match status" value="1"/>
</dbReference>
<organism evidence="1">
    <name type="scientific">mine drainage metagenome</name>
    <dbReference type="NCBI Taxonomy" id="410659"/>
    <lineage>
        <taxon>unclassified sequences</taxon>
        <taxon>metagenomes</taxon>
        <taxon>ecological metagenomes</taxon>
    </lineage>
</organism>
<dbReference type="InterPro" id="IPR029033">
    <property type="entry name" value="His_PPase_superfam"/>
</dbReference>
<dbReference type="EMBL" id="MLJW01000185">
    <property type="protein sequence ID" value="OIQ94489.1"/>
    <property type="molecule type" value="Genomic_DNA"/>
</dbReference>
<protein>
    <submittedName>
        <fullName evidence="1">Phosphohistidine phosphatase</fullName>
    </submittedName>
</protein>
<comment type="caution">
    <text evidence="1">The sequence shown here is derived from an EMBL/GenBank/DDBJ whole genome shotgun (WGS) entry which is preliminary data.</text>
</comment>
<dbReference type="SMART" id="SM00855">
    <property type="entry name" value="PGAM"/>
    <property type="match status" value="1"/>
</dbReference>
<dbReference type="AlphaFoldDB" id="A0A1J5RFD8"/>
<dbReference type="CDD" id="cd07067">
    <property type="entry name" value="HP_PGM_like"/>
    <property type="match status" value="1"/>
</dbReference>
<dbReference type="InterPro" id="IPR013078">
    <property type="entry name" value="His_Pase_superF_clade-1"/>
</dbReference>
<reference evidence="1" key="1">
    <citation type="submission" date="2016-10" db="EMBL/GenBank/DDBJ databases">
        <title>Sequence of Gallionella enrichment culture.</title>
        <authorList>
            <person name="Poehlein A."/>
            <person name="Muehling M."/>
            <person name="Daniel R."/>
        </authorList>
    </citation>
    <scope>NUCLEOTIDE SEQUENCE</scope>
</reference>
<evidence type="ECO:0000313" key="1">
    <source>
        <dbReference type="EMBL" id="OIQ94489.1"/>
    </source>
</evidence>
<sequence length="171" mass="18549">MKTIFLLRHAKSSWDDPSLDDLARPLNKRGRRAAAMMGEYFLRQGFNPSVVLCSPAARTRQTLDVLLPALPDPEVRIDERIYDAAMKTLLARLQELPETCASVLLVGHNPGLERLALTLADGSGNAEAAARLEAKYPTGALTVLSSASVCWETLAAGGCRLENFVCPADLE</sequence>
<dbReference type="Gene3D" id="3.40.50.1240">
    <property type="entry name" value="Phosphoglycerate mutase-like"/>
    <property type="match status" value="1"/>
</dbReference>
<proteinExistence type="predicted"/>
<dbReference type="Pfam" id="PF00300">
    <property type="entry name" value="His_Phos_1"/>
    <property type="match status" value="1"/>
</dbReference>
<name>A0A1J5RFD8_9ZZZZ</name>